<name>A0AAV4CGH7_9GAST</name>
<proteinExistence type="predicted"/>
<reference evidence="1 2" key="1">
    <citation type="journal article" date="2021" name="Elife">
        <title>Chloroplast acquisition without the gene transfer in kleptoplastic sea slugs, Plakobranchus ocellatus.</title>
        <authorList>
            <person name="Maeda T."/>
            <person name="Takahashi S."/>
            <person name="Yoshida T."/>
            <person name="Shimamura S."/>
            <person name="Takaki Y."/>
            <person name="Nagai Y."/>
            <person name="Toyoda A."/>
            <person name="Suzuki Y."/>
            <person name="Arimoto A."/>
            <person name="Ishii H."/>
            <person name="Satoh N."/>
            <person name="Nishiyama T."/>
            <person name="Hasebe M."/>
            <person name="Maruyama T."/>
            <person name="Minagawa J."/>
            <person name="Obokata J."/>
            <person name="Shigenobu S."/>
        </authorList>
    </citation>
    <scope>NUCLEOTIDE SEQUENCE [LARGE SCALE GENOMIC DNA]</scope>
</reference>
<dbReference type="EMBL" id="BLXT01006199">
    <property type="protein sequence ID" value="GFO29909.1"/>
    <property type="molecule type" value="Genomic_DNA"/>
</dbReference>
<comment type="caution">
    <text evidence="1">The sequence shown here is derived from an EMBL/GenBank/DDBJ whole genome shotgun (WGS) entry which is preliminary data.</text>
</comment>
<dbReference type="Proteomes" id="UP000735302">
    <property type="component" value="Unassembled WGS sequence"/>
</dbReference>
<organism evidence="1 2">
    <name type="scientific">Plakobranchus ocellatus</name>
    <dbReference type="NCBI Taxonomy" id="259542"/>
    <lineage>
        <taxon>Eukaryota</taxon>
        <taxon>Metazoa</taxon>
        <taxon>Spiralia</taxon>
        <taxon>Lophotrochozoa</taxon>
        <taxon>Mollusca</taxon>
        <taxon>Gastropoda</taxon>
        <taxon>Heterobranchia</taxon>
        <taxon>Euthyneura</taxon>
        <taxon>Panpulmonata</taxon>
        <taxon>Sacoglossa</taxon>
        <taxon>Placobranchoidea</taxon>
        <taxon>Plakobranchidae</taxon>
        <taxon>Plakobranchus</taxon>
    </lineage>
</organism>
<accession>A0AAV4CGH7</accession>
<keyword evidence="2" id="KW-1185">Reference proteome</keyword>
<gene>
    <name evidence="1" type="ORF">PoB_005641400</name>
</gene>
<evidence type="ECO:0000313" key="2">
    <source>
        <dbReference type="Proteomes" id="UP000735302"/>
    </source>
</evidence>
<dbReference type="AlphaFoldDB" id="A0AAV4CGH7"/>
<evidence type="ECO:0000313" key="1">
    <source>
        <dbReference type="EMBL" id="GFO29909.1"/>
    </source>
</evidence>
<sequence length="183" mass="20955">MEARVSRGVASGADQPMAAPAVGALTTPLDESLTERFNQTLASSFSFICLDYLRQGLRTLSNSTISRRLPYQVRSIFRLPDLQYEVPKREFQGLSGDVPPMEDPEIRPFRFTNKIDATHKNPKSNCDYDYDYHYDYQIYIANDSSNISTILRKISDKASTHSAARRREDFHPLWGVSWLLDEK</sequence>
<protein>
    <submittedName>
        <fullName evidence="1">Uncharacterized protein</fullName>
    </submittedName>
</protein>